<evidence type="ECO:0000313" key="3">
    <source>
        <dbReference type="Proteomes" id="UP001160519"/>
    </source>
</evidence>
<proteinExistence type="predicted"/>
<dbReference type="InterPro" id="IPR006528">
    <property type="entry name" value="Phage_head_morphogenesis_dom"/>
</dbReference>
<reference evidence="2" key="1">
    <citation type="submission" date="2023-01" db="EMBL/GenBank/DDBJ databases">
        <title>Biogeochemical cycle of methane in antarctic sediments.</title>
        <authorList>
            <person name="Roldan D.M."/>
            <person name="Menes R.J."/>
        </authorList>
    </citation>
    <scope>NUCLEOTIDE SEQUENCE [LARGE SCALE GENOMIC DNA]</scope>
    <source>
        <strain evidence="2">K-2018 MAG008</strain>
    </source>
</reference>
<accession>A0AA43Q693</accession>
<dbReference type="Pfam" id="PF04233">
    <property type="entry name" value="Phage_Mu_F"/>
    <property type="match status" value="1"/>
</dbReference>
<name>A0AA43Q693_9GAMM</name>
<evidence type="ECO:0000259" key="1">
    <source>
        <dbReference type="Pfam" id="PF04233"/>
    </source>
</evidence>
<gene>
    <name evidence="2" type="ORF">PSU93_09355</name>
</gene>
<protein>
    <submittedName>
        <fullName evidence="2">Phage minor head protein</fullName>
    </submittedName>
</protein>
<sequence>MSTEASPDFYADIMPLNLSPTQVAFNARGDGTFNLPFQEQIDFFRQKLNLPTEHYDDILAAAHDRAFVVAGAAKADLLNDLRGSVDKAIADGKSLGAFRKEFAAIVQKHGWEGWTGSDTQAGRDWRTRVIYSTNIQTSYNAGRYTQLKDPELLKSRPNWKYIHNDTVSHPRPLHQSWSGTVLPHGDPWWDTHFTPNGYGCRCRITAVGPEAYQGHPAPDDGTYEKVDRNGEVHTLPKGVDYGFDYAPGKSNLEKIVGFQQQKQEALPWQLARANVKELVHSSIFSDFFAGKLHGEFPVAVLPAADRALLGSETATVLLSQHSLAAHLVAHPEIGLTDYLNVQEILETGEVYRQGEERLVYLMLDGVLYRAALKRTLDGQKNYFLTLFRTDEKAANKEVRNRLERIR</sequence>
<evidence type="ECO:0000313" key="2">
    <source>
        <dbReference type="EMBL" id="MDI1231342.1"/>
    </source>
</evidence>
<dbReference type="Proteomes" id="UP001160519">
    <property type="component" value="Unassembled WGS sequence"/>
</dbReference>
<keyword evidence="3" id="KW-1185">Reference proteome</keyword>
<dbReference type="EMBL" id="JAQSDF010000027">
    <property type="protein sequence ID" value="MDI1231342.1"/>
    <property type="molecule type" value="Genomic_DNA"/>
</dbReference>
<dbReference type="AlphaFoldDB" id="A0AA43Q693"/>
<comment type="caution">
    <text evidence="2">The sequence shown here is derived from an EMBL/GenBank/DDBJ whole genome shotgun (WGS) entry which is preliminary data.</text>
</comment>
<feature type="domain" description="Phage head morphogenesis" evidence="1">
    <location>
        <begin position="84"/>
        <end position="204"/>
    </location>
</feature>
<organism evidence="2 3">
    <name type="scientific">Candidatus Methylobacter titanis</name>
    <dbReference type="NCBI Taxonomy" id="3053457"/>
    <lineage>
        <taxon>Bacteria</taxon>
        <taxon>Pseudomonadati</taxon>
        <taxon>Pseudomonadota</taxon>
        <taxon>Gammaproteobacteria</taxon>
        <taxon>Methylococcales</taxon>
        <taxon>Methylococcaceae</taxon>
        <taxon>Methylobacter</taxon>
    </lineage>
</organism>